<comment type="caution">
    <text evidence="1">The sequence shown here is derived from an EMBL/GenBank/DDBJ whole genome shotgun (WGS) entry which is preliminary data.</text>
</comment>
<dbReference type="Proteomes" id="UP000028531">
    <property type="component" value="Unassembled WGS sequence"/>
</dbReference>
<evidence type="ECO:0000313" key="4">
    <source>
        <dbReference type="Proteomes" id="UP000239997"/>
    </source>
</evidence>
<name>A0A084JW73_NONUL</name>
<proteinExistence type="predicted"/>
<accession>A0A084JW73</accession>
<dbReference type="EMBL" id="PVNA01000003">
    <property type="protein sequence ID" value="PRX13671.1"/>
    <property type="molecule type" value="Genomic_DNA"/>
</dbReference>
<dbReference type="CDD" id="cd24013">
    <property type="entry name" value="ASKHA_ATPase_BT3980-like"/>
    <property type="match status" value="1"/>
</dbReference>
<organism evidence="1 3">
    <name type="scientific">Nonlabens ulvanivorans</name>
    <name type="common">Persicivirga ulvanivorans</name>
    <dbReference type="NCBI Taxonomy" id="906888"/>
    <lineage>
        <taxon>Bacteria</taxon>
        <taxon>Pseudomonadati</taxon>
        <taxon>Bacteroidota</taxon>
        <taxon>Flavobacteriia</taxon>
        <taxon>Flavobacteriales</taxon>
        <taxon>Flavobacteriaceae</taxon>
        <taxon>Nonlabens</taxon>
    </lineage>
</organism>
<dbReference type="Gene3D" id="3.30.420.260">
    <property type="match status" value="1"/>
</dbReference>
<dbReference type="Gene3D" id="3.30.420.250">
    <property type="match status" value="1"/>
</dbReference>
<reference evidence="2 4" key="2">
    <citation type="submission" date="2018-03" db="EMBL/GenBank/DDBJ databases">
        <title>Genomic Encyclopedia of Archaeal and Bacterial Type Strains, Phase II (KMG-II): from individual species to whole genera.</title>
        <authorList>
            <person name="Goeker M."/>
        </authorList>
    </citation>
    <scope>NUCLEOTIDE SEQUENCE [LARGE SCALE GENOMIC DNA]</scope>
    <source>
        <strain evidence="2 4">DSM 22727</strain>
    </source>
</reference>
<dbReference type="AlphaFoldDB" id="A0A084JW73"/>
<protein>
    <submittedName>
        <fullName evidence="1">Response regulator</fullName>
    </submittedName>
    <submittedName>
        <fullName evidence="2">Uncharacterized protein DUF3822</fullName>
    </submittedName>
</protein>
<evidence type="ECO:0000313" key="2">
    <source>
        <dbReference type="EMBL" id="PRX13671.1"/>
    </source>
</evidence>
<gene>
    <name evidence="1" type="ORF">IL45_13895</name>
    <name evidence="2" type="ORF">LY02_01916</name>
</gene>
<evidence type="ECO:0000313" key="1">
    <source>
        <dbReference type="EMBL" id="KEZ93207.1"/>
    </source>
</evidence>
<dbReference type="EMBL" id="JPJI01000032">
    <property type="protein sequence ID" value="KEZ93207.1"/>
    <property type="molecule type" value="Genomic_DNA"/>
</dbReference>
<dbReference type="Proteomes" id="UP000239997">
    <property type="component" value="Unassembled WGS sequence"/>
</dbReference>
<keyword evidence="4" id="KW-1185">Reference proteome</keyword>
<reference evidence="1 3" key="1">
    <citation type="submission" date="2014-07" db="EMBL/GenBank/DDBJ databases">
        <title>Draft genome sequence of Nonlabens ulvanivorans, an ulvan degrading bacterium.</title>
        <authorList>
            <person name="Kopel M."/>
            <person name="Helbert W."/>
            <person name="Henrissat B."/>
            <person name="Doniger T."/>
            <person name="Banin E."/>
        </authorList>
    </citation>
    <scope>NUCLEOTIDE SEQUENCE [LARGE SCALE GENOMIC DNA]</scope>
    <source>
        <strain evidence="1 3">PLR</strain>
    </source>
</reference>
<dbReference type="InterPro" id="IPR024213">
    <property type="entry name" value="DUF3822"/>
</dbReference>
<dbReference type="Pfam" id="PF12864">
    <property type="entry name" value="DUF3822"/>
    <property type="match status" value="1"/>
</dbReference>
<dbReference type="OrthoDB" id="658622at2"/>
<evidence type="ECO:0000313" key="3">
    <source>
        <dbReference type="Proteomes" id="UP000028531"/>
    </source>
</evidence>
<sequence length="257" mass="30170">MPLAQSNMSAMHKKMSVLIHQDGLSFFIYSSKGIENRILKSFKHESNPIEILQEIENIYETEVNLNQQFEEVTLIYNHPIFTGVPSSIYDEQHQSDYLKYNVRLLETDVISTDDAIEVLDYKTVYIAYTNINNYFFDKYGDFNYYHYSTLALQKHYSRNDLSKSEVIIDIKESQFYITIFEKGNLKLHNSYPHQAAEDILYYTLFTAQHNQLDPENMALKIIASAKNDAVYDLLYTYVREVNYVIDSNTYIEDILCV</sequence>